<keyword evidence="1" id="KW-1133">Transmembrane helix</keyword>
<sequence length="139" mass="16109">MIMKNILKWLGTIVQISLVIFTAVIYNLSNKKMGLVRHFSYQNYKWDDLNLRFYTICILGLLVIAFIISAYIKYKKLADFRKTVSFKINIIFIALSLIATVFAIISSTDKLLTYYVFVLAAIFILIIELLKISLLQVKK</sequence>
<comment type="caution">
    <text evidence="2">The sequence shown here is derived from an EMBL/GenBank/DDBJ whole genome shotgun (WGS) entry which is preliminary data.</text>
</comment>
<evidence type="ECO:0000313" key="3">
    <source>
        <dbReference type="Proteomes" id="UP001501047"/>
    </source>
</evidence>
<reference evidence="3" key="1">
    <citation type="journal article" date="2019" name="Int. J. Syst. Evol. Microbiol.">
        <title>The Global Catalogue of Microorganisms (GCM) 10K type strain sequencing project: providing services to taxonomists for standard genome sequencing and annotation.</title>
        <authorList>
            <consortium name="The Broad Institute Genomics Platform"/>
            <consortium name="The Broad Institute Genome Sequencing Center for Infectious Disease"/>
            <person name="Wu L."/>
            <person name="Ma J."/>
        </authorList>
    </citation>
    <scope>NUCLEOTIDE SEQUENCE [LARGE SCALE GENOMIC DNA]</scope>
    <source>
        <strain evidence="3">JCM 1417</strain>
    </source>
</reference>
<name>A0ABP3VZE7_CLOSU</name>
<keyword evidence="1" id="KW-0812">Transmembrane</keyword>
<evidence type="ECO:0000313" key="2">
    <source>
        <dbReference type="EMBL" id="GAA0772532.1"/>
    </source>
</evidence>
<proteinExistence type="predicted"/>
<feature type="transmembrane region" description="Helical" evidence="1">
    <location>
        <begin position="111"/>
        <end position="130"/>
    </location>
</feature>
<dbReference type="EMBL" id="BAAACI010000006">
    <property type="protein sequence ID" value="GAA0772532.1"/>
    <property type="molecule type" value="Genomic_DNA"/>
</dbReference>
<feature type="transmembrane region" description="Helical" evidence="1">
    <location>
        <begin position="84"/>
        <end position="105"/>
    </location>
</feature>
<keyword evidence="3" id="KW-1185">Reference proteome</keyword>
<keyword evidence="1" id="KW-0472">Membrane</keyword>
<organism evidence="2 3">
    <name type="scientific">Clostridium subterminale</name>
    <dbReference type="NCBI Taxonomy" id="1550"/>
    <lineage>
        <taxon>Bacteria</taxon>
        <taxon>Bacillati</taxon>
        <taxon>Bacillota</taxon>
        <taxon>Clostridia</taxon>
        <taxon>Eubacteriales</taxon>
        <taxon>Clostridiaceae</taxon>
        <taxon>Clostridium</taxon>
    </lineage>
</organism>
<accession>A0ABP3VZE7</accession>
<evidence type="ECO:0000256" key="1">
    <source>
        <dbReference type="SAM" id="Phobius"/>
    </source>
</evidence>
<feature type="transmembrane region" description="Helical" evidence="1">
    <location>
        <begin position="7"/>
        <end position="29"/>
    </location>
</feature>
<dbReference type="RefSeq" id="WP_343825861.1">
    <property type="nucleotide sequence ID" value="NZ_BAAACI010000006.1"/>
</dbReference>
<gene>
    <name evidence="2" type="ORF">GCM10008908_19040</name>
</gene>
<protein>
    <submittedName>
        <fullName evidence="2">Uncharacterized protein</fullName>
    </submittedName>
</protein>
<dbReference type="Proteomes" id="UP001501047">
    <property type="component" value="Unassembled WGS sequence"/>
</dbReference>
<feature type="transmembrane region" description="Helical" evidence="1">
    <location>
        <begin position="49"/>
        <end position="72"/>
    </location>
</feature>